<sequence>MGKLVKKTKLNLAIAVLATPIAMVPFLGTPAYAQNMGVKSALGNASDSALDKLSEPGAFYADEAVRVLLPGPLKKATKILRFTSKAGLTKDITRSLNDAAGKAALEAKPIFRSAIDGLTLQDGVGIVTDGNTGGTNYLRRTSGEELGLKIRPLVEKALGEVGAYRQVEKLGSISSLARLGGADISREGLTDSVTKQALDGIFTYIGREEQNFRKNPLSKGKKLLDKIF</sequence>
<evidence type="ECO:0008006" key="2">
    <source>
        <dbReference type="Google" id="ProtNLM"/>
    </source>
</evidence>
<dbReference type="AlphaFoldDB" id="A0A3B0RFJ9"/>
<protein>
    <recommendedName>
        <fullName evidence="2">DUF4197 domain-containing protein</fullName>
    </recommendedName>
</protein>
<evidence type="ECO:0000313" key="1">
    <source>
        <dbReference type="EMBL" id="VAV91720.1"/>
    </source>
</evidence>
<dbReference type="EMBL" id="UOEF01000129">
    <property type="protein sequence ID" value="VAV91720.1"/>
    <property type="molecule type" value="Genomic_DNA"/>
</dbReference>
<reference evidence="1" key="1">
    <citation type="submission" date="2018-06" db="EMBL/GenBank/DDBJ databases">
        <authorList>
            <person name="Zhirakovskaya E."/>
        </authorList>
    </citation>
    <scope>NUCLEOTIDE SEQUENCE</scope>
</reference>
<name>A0A3B0RFJ9_9ZZZZ</name>
<proteinExistence type="predicted"/>
<dbReference type="Pfam" id="PF13852">
    <property type="entry name" value="DUF4197"/>
    <property type="match status" value="1"/>
</dbReference>
<organism evidence="1">
    <name type="scientific">hydrothermal vent metagenome</name>
    <dbReference type="NCBI Taxonomy" id="652676"/>
    <lineage>
        <taxon>unclassified sequences</taxon>
        <taxon>metagenomes</taxon>
        <taxon>ecological metagenomes</taxon>
    </lineage>
</organism>
<dbReference type="InterPro" id="IPR025245">
    <property type="entry name" value="DUF4197"/>
</dbReference>
<gene>
    <name evidence="1" type="ORF">MNBD_ALPHA04-2242</name>
</gene>
<accession>A0A3B0RFJ9</accession>